<proteinExistence type="inferred from homology"/>
<evidence type="ECO:0000256" key="3">
    <source>
        <dbReference type="ARBA" id="ARBA00022801"/>
    </source>
</evidence>
<evidence type="ECO:0000313" key="9">
    <source>
        <dbReference type="Proteomes" id="UP000634136"/>
    </source>
</evidence>
<dbReference type="Gene3D" id="3.30.70.360">
    <property type="match status" value="1"/>
</dbReference>
<accession>A0A834TY41</accession>
<keyword evidence="2 6" id="KW-0732">Signal</keyword>
<keyword evidence="4 5" id="KW-0464">Manganese</keyword>
<feature type="domain" description="Peptidase M20 dimerisation" evidence="7">
    <location>
        <begin position="214"/>
        <end position="308"/>
    </location>
</feature>
<dbReference type="SUPFAM" id="SSF53187">
    <property type="entry name" value="Zn-dependent exopeptidases"/>
    <property type="match status" value="1"/>
</dbReference>
<gene>
    <name evidence="8" type="ORF">G2W53_020556</name>
</gene>
<keyword evidence="9" id="KW-1185">Reference proteome</keyword>
<organism evidence="8 9">
    <name type="scientific">Senna tora</name>
    <dbReference type="NCBI Taxonomy" id="362788"/>
    <lineage>
        <taxon>Eukaryota</taxon>
        <taxon>Viridiplantae</taxon>
        <taxon>Streptophyta</taxon>
        <taxon>Embryophyta</taxon>
        <taxon>Tracheophyta</taxon>
        <taxon>Spermatophyta</taxon>
        <taxon>Magnoliopsida</taxon>
        <taxon>eudicotyledons</taxon>
        <taxon>Gunneridae</taxon>
        <taxon>Pentapetalae</taxon>
        <taxon>rosids</taxon>
        <taxon>fabids</taxon>
        <taxon>Fabales</taxon>
        <taxon>Fabaceae</taxon>
        <taxon>Caesalpinioideae</taxon>
        <taxon>Cassia clade</taxon>
        <taxon>Senna</taxon>
    </lineage>
</organism>
<evidence type="ECO:0000256" key="5">
    <source>
        <dbReference type="PIRSR" id="PIRSR005962-1"/>
    </source>
</evidence>
<comment type="similarity">
    <text evidence="1">Belongs to the peptidase M20 family.</text>
</comment>
<feature type="binding site" evidence="5">
    <location>
        <position position="397"/>
    </location>
    <ligand>
        <name>Mn(2+)</name>
        <dbReference type="ChEBI" id="CHEBI:29035"/>
        <label>1</label>
    </ligand>
</feature>
<dbReference type="GO" id="GO:0046872">
    <property type="term" value="F:metal ion binding"/>
    <property type="evidence" value="ECO:0007669"/>
    <property type="project" value="UniProtKB-KW"/>
</dbReference>
<dbReference type="InterPro" id="IPR036264">
    <property type="entry name" value="Bact_exopeptidase_dim_dom"/>
</dbReference>
<evidence type="ECO:0000259" key="7">
    <source>
        <dbReference type="Pfam" id="PF07687"/>
    </source>
</evidence>
<feature type="binding site" evidence="5">
    <location>
        <position position="170"/>
    </location>
    <ligand>
        <name>Mn(2+)</name>
        <dbReference type="ChEBI" id="CHEBI:29035"/>
        <label>2</label>
    </ligand>
</feature>
<dbReference type="FunFam" id="3.30.70.360:FF:000001">
    <property type="entry name" value="N-acetyldiaminopimelate deacetylase"/>
    <property type="match status" value="1"/>
</dbReference>
<sequence>MDPFLLLLPLLSTFIPSLAFQIPTHNQSSSLKQQILDLAYDPITLNWMKRVRREIHEFPELAYEEFNTSALIRRELDHLGVTYRWPVARTGVVAQIGSGSPPFVALRADMDALPIQELVDWEHKSKIDGKMHACAHDAHVAMLLGAAKILQQLRERLKATVLVIFQPAEESGTGAKHMIQEGVLDNVEAIFGLHLVIEYPLGVVASRPGDFLAGCGGFKAKITGKGGNAGFPQYSIDSVLAASTSVISLQNIVSREADPLDSQVVSVARVEAGSAHNLIPESTTFAGTFRALSKKSFYAIRKRIEEVIVGQAAVHRCSAKVKFDGNELPTIPPTTNDERIYEIVRQVSSEIVGEENTRLAPKFTGSEDFAFFLEKVPGTLLLVGMRNDKSGTMYSPHNPYFVVDEDVFPIGAAIHAAFAFSYNSHSTTSHF</sequence>
<feature type="chain" id="PRO_5033046609" evidence="6">
    <location>
        <begin position="20"/>
        <end position="431"/>
    </location>
</feature>
<feature type="binding site" evidence="5">
    <location>
        <position position="136"/>
    </location>
    <ligand>
        <name>Mn(2+)</name>
        <dbReference type="ChEBI" id="CHEBI:29035"/>
        <label>2</label>
    </ligand>
</feature>
<dbReference type="Gene3D" id="3.40.630.10">
    <property type="entry name" value="Zn peptidases"/>
    <property type="match status" value="1"/>
</dbReference>
<dbReference type="OrthoDB" id="6119954at2759"/>
<dbReference type="Pfam" id="PF01546">
    <property type="entry name" value="Peptidase_M20"/>
    <property type="match status" value="1"/>
</dbReference>
<dbReference type="NCBIfam" id="TIGR01891">
    <property type="entry name" value="amidohydrolases"/>
    <property type="match status" value="1"/>
</dbReference>
<comment type="caution">
    <text evidence="8">The sequence shown here is derived from an EMBL/GenBank/DDBJ whole genome shotgun (WGS) entry which is preliminary data.</text>
</comment>
<evidence type="ECO:0000313" key="8">
    <source>
        <dbReference type="EMBL" id="KAF7829392.1"/>
    </source>
</evidence>
<reference evidence="8" key="1">
    <citation type="submission" date="2020-09" db="EMBL/GenBank/DDBJ databases">
        <title>Genome-Enabled Discovery of Anthraquinone Biosynthesis in Senna tora.</title>
        <authorList>
            <person name="Kang S.-H."/>
            <person name="Pandey R.P."/>
            <person name="Lee C.-M."/>
            <person name="Sim J.-S."/>
            <person name="Jeong J.-T."/>
            <person name="Choi B.-S."/>
            <person name="Jung M."/>
            <person name="Ginzburg D."/>
            <person name="Zhao K."/>
            <person name="Won S.Y."/>
            <person name="Oh T.-J."/>
            <person name="Yu Y."/>
            <person name="Kim N.-H."/>
            <person name="Lee O.R."/>
            <person name="Lee T.-H."/>
            <person name="Bashyal P."/>
            <person name="Kim T.-S."/>
            <person name="Lee W.-H."/>
            <person name="Kawkins C."/>
            <person name="Kim C.-K."/>
            <person name="Kim J.S."/>
            <person name="Ahn B.O."/>
            <person name="Rhee S.Y."/>
            <person name="Sohng J.K."/>
        </authorList>
    </citation>
    <scope>NUCLEOTIDE SEQUENCE</scope>
    <source>
        <tissue evidence="8">Leaf</tissue>
    </source>
</reference>
<comment type="cofactor">
    <cofactor evidence="5">
        <name>Mn(2+)</name>
        <dbReference type="ChEBI" id="CHEBI:29035"/>
    </cofactor>
    <text evidence="5">The Mn(2+) ion enhances activity.</text>
</comment>
<feature type="signal peptide" evidence="6">
    <location>
        <begin position="1"/>
        <end position="19"/>
    </location>
</feature>
<dbReference type="AlphaFoldDB" id="A0A834TY41"/>
<dbReference type="PANTHER" id="PTHR11014:SF147">
    <property type="entry name" value="PEPTIDASE M20 DIMERISATION DOMAIN-CONTAINING PROTEIN"/>
    <property type="match status" value="1"/>
</dbReference>
<dbReference type="CDD" id="cd08017">
    <property type="entry name" value="M20_IAA_Hyd"/>
    <property type="match status" value="1"/>
</dbReference>
<keyword evidence="3 8" id="KW-0378">Hydrolase</keyword>
<dbReference type="GO" id="GO:0010179">
    <property type="term" value="F:IAA-Ala conjugate hydrolase activity"/>
    <property type="evidence" value="ECO:0007669"/>
    <property type="project" value="TreeGrafter"/>
</dbReference>
<feature type="binding site" evidence="5">
    <location>
        <position position="134"/>
    </location>
    <ligand>
        <name>Mn(2+)</name>
        <dbReference type="ChEBI" id="CHEBI:29035"/>
        <label>2</label>
    </ligand>
</feature>
<dbReference type="EMBL" id="JAAIUW010000006">
    <property type="protein sequence ID" value="KAF7829392.1"/>
    <property type="molecule type" value="Genomic_DNA"/>
</dbReference>
<dbReference type="Proteomes" id="UP000634136">
    <property type="component" value="Unassembled WGS sequence"/>
</dbReference>
<keyword evidence="5" id="KW-0479">Metal-binding</keyword>
<dbReference type="InterPro" id="IPR002933">
    <property type="entry name" value="Peptidase_M20"/>
</dbReference>
<dbReference type="GO" id="GO:0009850">
    <property type="term" value="P:auxin metabolic process"/>
    <property type="evidence" value="ECO:0007669"/>
    <property type="project" value="InterPro"/>
</dbReference>
<dbReference type="InterPro" id="IPR044757">
    <property type="entry name" value="ILR1-like_Hyd"/>
</dbReference>
<dbReference type="SUPFAM" id="SSF55031">
    <property type="entry name" value="Bacterial exopeptidase dimerisation domain"/>
    <property type="match status" value="1"/>
</dbReference>
<name>A0A834TY41_9FABA</name>
<evidence type="ECO:0000256" key="6">
    <source>
        <dbReference type="SAM" id="SignalP"/>
    </source>
</evidence>
<evidence type="ECO:0000256" key="2">
    <source>
        <dbReference type="ARBA" id="ARBA00022729"/>
    </source>
</evidence>
<protein>
    <submittedName>
        <fullName evidence="8">IAA-amino acid hydrolase ILR1-like 4</fullName>
    </submittedName>
</protein>
<dbReference type="InterPro" id="IPR011650">
    <property type="entry name" value="Peptidase_M20_dimer"/>
</dbReference>
<dbReference type="PIRSF" id="PIRSF005962">
    <property type="entry name" value="Pept_M20D_amidohydro"/>
    <property type="match status" value="1"/>
</dbReference>
<dbReference type="GO" id="GO:0005783">
    <property type="term" value="C:endoplasmic reticulum"/>
    <property type="evidence" value="ECO:0007669"/>
    <property type="project" value="TreeGrafter"/>
</dbReference>
<feature type="binding site" evidence="5">
    <location>
        <position position="194"/>
    </location>
    <ligand>
        <name>Mn(2+)</name>
        <dbReference type="ChEBI" id="CHEBI:29035"/>
        <label>2</label>
    </ligand>
</feature>
<dbReference type="Pfam" id="PF07687">
    <property type="entry name" value="M20_dimer"/>
    <property type="match status" value="1"/>
</dbReference>
<dbReference type="InterPro" id="IPR017439">
    <property type="entry name" value="Amidohydrolase"/>
</dbReference>
<evidence type="ECO:0000256" key="1">
    <source>
        <dbReference type="ARBA" id="ARBA00006153"/>
    </source>
</evidence>
<evidence type="ECO:0000256" key="4">
    <source>
        <dbReference type="ARBA" id="ARBA00023211"/>
    </source>
</evidence>
<dbReference type="PANTHER" id="PTHR11014">
    <property type="entry name" value="PEPTIDASE M20 FAMILY MEMBER"/>
    <property type="match status" value="1"/>
</dbReference>